<organism evidence="8 9">
    <name type="scientific">Candida viswanathii</name>
    <dbReference type="NCBI Taxonomy" id="5486"/>
    <lineage>
        <taxon>Eukaryota</taxon>
        <taxon>Fungi</taxon>
        <taxon>Dikarya</taxon>
        <taxon>Ascomycota</taxon>
        <taxon>Saccharomycotina</taxon>
        <taxon>Pichiomycetes</taxon>
        <taxon>Debaryomycetaceae</taxon>
        <taxon>Candida/Lodderomyces clade</taxon>
        <taxon>Candida</taxon>
    </lineage>
</organism>
<evidence type="ECO:0000313" key="8">
    <source>
        <dbReference type="EMBL" id="RCK65700.1"/>
    </source>
</evidence>
<evidence type="ECO:0000259" key="7">
    <source>
        <dbReference type="Pfam" id="PF00689"/>
    </source>
</evidence>
<keyword evidence="5 6" id="KW-0472">Membrane</keyword>
<accession>A0A367YJ23</accession>
<feature type="transmembrane region" description="Helical" evidence="6">
    <location>
        <begin position="278"/>
        <end position="298"/>
    </location>
</feature>
<dbReference type="PANTHER" id="PTHR43294:SF21">
    <property type="entry name" value="CATION TRANSPORTING ATPASE"/>
    <property type="match status" value="1"/>
</dbReference>
<dbReference type="EMBL" id="QLNQ01000020">
    <property type="protein sequence ID" value="RCK65700.1"/>
    <property type="molecule type" value="Genomic_DNA"/>
</dbReference>
<dbReference type="Gene3D" id="1.20.1110.10">
    <property type="entry name" value="Calcium-transporting ATPase, transmembrane domain"/>
    <property type="match status" value="1"/>
</dbReference>
<dbReference type="GO" id="GO:0036376">
    <property type="term" value="P:sodium ion export across plasma membrane"/>
    <property type="evidence" value="ECO:0007669"/>
    <property type="project" value="TreeGrafter"/>
</dbReference>
<dbReference type="GO" id="GO:1902600">
    <property type="term" value="P:proton transmembrane transport"/>
    <property type="evidence" value="ECO:0007669"/>
    <property type="project" value="TreeGrafter"/>
</dbReference>
<gene>
    <name evidence="8" type="primary">ENA5</name>
    <name evidence="8" type="ORF">Cantr_01285</name>
</gene>
<dbReference type="InterPro" id="IPR023214">
    <property type="entry name" value="HAD_sf"/>
</dbReference>
<evidence type="ECO:0000256" key="1">
    <source>
        <dbReference type="ARBA" id="ARBA00004651"/>
    </source>
</evidence>
<evidence type="ECO:0000256" key="5">
    <source>
        <dbReference type="ARBA" id="ARBA00023136"/>
    </source>
</evidence>
<protein>
    <submittedName>
        <fullName evidence="8">Sodium transport ATPase 5</fullName>
    </submittedName>
</protein>
<dbReference type="GO" id="GO:0030007">
    <property type="term" value="P:intracellular potassium ion homeostasis"/>
    <property type="evidence" value="ECO:0007669"/>
    <property type="project" value="TreeGrafter"/>
</dbReference>
<keyword evidence="9" id="KW-1185">Reference proteome</keyword>
<dbReference type="InterPro" id="IPR036412">
    <property type="entry name" value="HAD-like_sf"/>
</dbReference>
<evidence type="ECO:0000256" key="4">
    <source>
        <dbReference type="ARBA" id="ARBA00022989"/>
    </source>
</evidence>
<evidence type="ECO:0000256" key="2">
    <source>
        <dbReference type="ARBA" id="ARBA00022475"/>
    </source>
</evidence>
<dbReference type="GO" id="GO:1990573">
    <property type="term" value="P:potassium ion import across plasma membrane"/>
    <property type="evidence" value="ECO:0007669"/>
    <property type="project" value="TreeGrafter"/>
</dbReference>
<dbReference type="AlphaFoldDB" id="A0A367YJ23"/>
<comment type="caution">
    <text evidence="8">The sequence shown here is derived from an EMBL/GenBank/DDBJ whole genome shotgun (WGS) entry which is preliminary data.</text>
</comment>
<keyword evidence="3 6" id="KW-0812">Transmembrane</keyword>
<evidence type="ECO:0000313" key="9">
    <source>
        <dbReference type="Proteomes" id="UP000253472"/>
    </source>
</evidence>
<keyword evidence="2" id="KW-1003">Cell membrane</keyword>
<dbReference type="STRING" id="5486.A0A367YJ23"/>
<dbReference type="Gene3D" id="3.40.50.1000">
    <property type="entry name" value="HAD superfamily/HAD-like"/>
    <property type="match status" value="2"/>
</dbReference>
<dbReference type="OrthoDB" id="3352408at2759"/>
<dbReference type="InterPro" id="IPR050510">
    <property type="entry name" value="Cation_transp_ATPase_P-type"/>
</dbReference>
<dbReference type="SUPFAM" id="SSF81660">
    <property type="entry name" value="Metal cation-transporting ATPase, ATP-binding domain N"/>
    <property type="match status" value="1"/>
</dbReference>
<dbReference type="PANTHER" id="PTHR43294">
    <property type="entry name" value="SODIUM/POTASSIUM-TRANSPORTING ATPASE SUBUNIT ALPHA"/>
    <property type="match status" value="1"/>
</dbReference>
<feature type="transmembrane region" description="Helical" evidence="6">
    <location>
        <begin position="357"/>
        <end position="378"/>
    </location>
</feature>
<reference evidence="8 9" key="1">
    <citation type="submission" date="2018-06" db="EMBL/GenBank/DDBJ databases">
        <title>Whole genome sequencing of Candida tropicalis (genome annotated by CSBL at Korea University).</title>
        <authorList>
            <person name="Ahn J."/>
        </authorList>
    </citation>
    <scope>NUCLEOTIDE SEQUENCE [LARGE SCALE GENOMIC DNA]</scope>
    <source>
        <strain evidence="8 9">ATCC 20962</strain>
    </source>
</reference>
<dbReference type="SUPFAM" id="SSF81665">
    <property type="entry name" value="Calcium ATPase, transmembrane domain M"/>
    <property type="match status" value="1"/>
</dbReference>
<sequence length="401" mass="43908">MAVGAEVMVSKNGKMIAKKVWLPNVGTLEVQNSNEPYNPTVGDVKFSQFSPQFIKETDEETMHDWLMTATLANIATVNQTKDEDSGRDSLVHNFEHLAEFPFDPPSREYNMAALSSQEETAGSVKLCHGAGINVHMLTGTTRTAKAIAQDADVVKVMVMTANEFDALSDDEIDHLPVLPLVIAGVRQDEGADDRGLHRREKADVGIAMGMNGSDVAKDASDIVLTDDNFASILNAIEEAAACRRTSRTIGIGYEKADDEVLERPPNNTIFTKAVIVDMFAYGTFIAMACMLAFTIVVYAAGDGNLGEGCNSMSADLDVSAFVVLTWCALVLALECLHPTKSYFTMRSGKYPWYKQTAVLFWSIVFGIAAVFPVIYIPVINTKVFLHKPIGWEWGRDNTMVV</sequence>
<proteinExistence type="predicted"/>
<dbReference type="InterPro" id="IPR023298">
    <property type="entry name" value="ATPase_P-typ_TM_dom_sf"/>
</dbReference>
<dbReference type="SUPFAM" id="SSF56784">
    <property type="entry name" value="HAD-like"/>
    <property type="match status" value="1"/>
</dbReference>
<dbReference type="GO" id="GO:0005886">
    <property type="term" value="C:plasma membrane"/>
    <property type="evidence" value="ECO:0007669"/>
    <property type="project" value="UniProtKB-SubCell"/>
</dbReference>
<dbReference type="InterPro" id="IPR006068">
    <property type="entry name" value="ATPase_P-typ_cation-transptr_C"/>
</dbReference>
<dbReference type="GO" id="GO:0006883">
    <property type="term" value="P:intracellular sodium ion homeostasis"/>
    <property type="evidence" value="ECO:0007669"/>
    <property type="project" value="TreeGrafter"/>
</dbReference>
<comment type="subcellular location">
    <subcellularLocation>
        <location evidence="1">Cell membrane</location>
        <topology evidence="1">Multi-pass membrane protein</topology>
    </subcellularLocation>
</comment>
<feature type="domain" description="Cation-transporting P-type ATPase C-terminal" evidence="7">
    <location>
        <begin position="249"/>
        <end position="392"/>
    </location>
</feature>
<evidence type="ECO:0000256" key="3">
    <source>
        <dbReference type="ARBA" id="ARBA00022692"/>
    </source>
</evidence>
<feature type="transmembrane region" description="Helical" evidence="6">
    <location>
        <begin position="318"/>
        <end position="336"/>
    </location>
</feature>
<dbReference type="Proteomes" id="UP000253472">
    <property type="component" value="Unassembled WGS sequence"/>
</dbReference>
<evidence type="ECO:0000256" key="6">
    <source>
        <dbReference type="SAM" id="Phobius"/>
    </source>
</evidence>
<dbReference type="PRINTS" id="PR00119">
    <property type="entry name" value="CATATPASE"/>
</dbReference>
<dbReference type="GO" id="GO:0000166">
    <property type="term" value="F:nucleotide binding"/>
    <property type="evidence" value="ECO:0007669"/>
    <property type="project" value="InterPro"/>
</dbReference>
<dbReference type="GO" id="GO:0005391">
    <property type="term" value="F:P-type sodium:potassium-exchanging transporter activity"/>
    <property type="evidence" value="ECO:0007669"/>
    <property type="project" value="TreeGrafter"/>
</dbReference>
<dbReference type="Pfam" id="PF00689">
    <property type="entry name" value="Cation_ATPase_C"/>
    <property type="match status" value="1"/>
</dbReference>
<keyword evidence="4 6" id="KW-1133">Transmembrane helix</keyword>
<dbReference type="InterPro" id="IPR023299">
    <property type="entry name" value="ATPase_P-typ_cyto_dom_N"/>
</dbReference>
<name>A0A367YJ23_9ASCO</name>